<dbReference type="EMBL" id="JADBED010000001">
    <property type="protein sequence ID" value="MBE1525406.1"/>
    <property type="molecule type" value="Genomic_DNA"/>
</dbReference>
<dbReference type="Proteomes" id="UP000643525">
    <property type="component" value="Unassembled WGS sequence"/>
</dbReference>
<dbReference type="RefSeq" id="WP_192596275.1">
    <property type="nucleotide sequence ID" value="NZ_BAAALJ010000026.1"/>
</dbReference>
<protein>
    <submittedName>
        <fullName evidence="1">Fic family protein</fullName>
    </submittedName>
</protein>
<evidence type="ECO:0000313" key="1">
    <source>
        <dbReference type="EMBL" id="MBE1525406.1"/>
    </source>
</evidence>
<reference evidence="1 2" key="1">
    <citation type="submission" date="2020-10" db="EMBL/GenBank/DDBJ databases">
        <title>Sequencing the genomes of 1000 actinobacteria strains.</title>
        <authorList>
            <person name="Klenk H.-P."/>
        </authorList>
    </citation>
    <scope>NUCLEOTIDE SEQUENCE [LARGE SCALE GENOMIC DNA]</scope>
    <source>
        <strain evidence="1 2">DSM 15666</strain>
    </source>
</reference>
<comment type="caution">
    <text evidence="1">The sequence shown here is derived from an EMBL/GenBank/DDBJ whole genome shotgun (WGS) entry which is preliminary data.</text>
</comment>
<name>A0ABR9JHJ8_9MICC</name>
<evidence type="ECO:0000313" key="2">
    <source>
        <dbReference type="Proteomes" id="UP000643525"/>
    </source>
</evidence>
<dbReference type="InterPro" id="IPR036597">
    <property type="entry name" value="Fido-like_dom_sf"/>
</dbReference>
<dbReference type="Gene3D" id="1.10.3290.10">
    <property type="entry name" value="Fido-like domain"/>
    <property type="match status" value="1"/>
</dbReference>
<organism evidence="1 2">
    <name type="scientific">Nesterenkonia lutea</name>
    <dbReference type="NCBI Taxonomy" id="272919"/>
    <lineage>
        <taxon>Bacteria</taxon>
        <taxon>Bacillati</taxon>
        <taxon>Actinomycetota</taxon>
        <taxon>Actinomycetes</taxon>
        <taxon>Micrococcales</taxon>
        <taxon>Micrococcaceae</taxon>
        <taxon>Nesterenkonia</taxon>
    </lineage>
</organism>
<accession>A0ABR9JHJ8</accession>
<sequence>MLAKREVVGDEALRQAVIRASRTAAVDTGAIEGLYTVDRGFTYSVATQAATWETLVRYKGEPARRAIEDALNAYDYVLDAATEDVVVSEKWIRELHMTVCAHQDTYDVTTNVGTQQ</sequence>
<gene>
    <name evidence="1" type="ORF">H4W27_002524</name>
</gene>
<proteinExistence type="predicted"/>
<keyword evidence="2" id="KW-1185">Reference proteome</keyword>